<dbReference type="InterPro" id="IPR029052">
    <property type="entry name" value="Metallo-depent_PP-like"/>
</dbReference>
<feature type="region of interest" description="Disordered" evidence="1">
    <location>
        <begin position="541"/>
        <end position="561"/>
    </location>
</feature>
<evidence type="ECO:0000313" key="3">
    <source>
        <dbReference type="EMBL" id="KAG5479963.1"/>
    </source>
</evidence>
<feature type="compositionally biased region" description="Polar residues" evidence="1">
    <location>
        <begin position="660"/>
        <end position="682"/>
    </location>
</feature>
<evidence type="ECO:0000313" key="4">
    <source>
        <dbReference type="Proteomes" id="UP000673552"/>
    </source>
</evidence>
<evidence type="ECO:0008006" key="5">
    <source>
        <dbReference type="Google" id="ProtNLM"/>
    </source>
</evidence>
<feature type="transmembrane region" description="Helical" evidence="2">
    <location>
        <begin position="1286"/>
        <end position="1312"/>
    </location>
</feature>
<feature type="region of interest" description="Disordered" evidence="1">
    <location>
        <begin position="660"/>
        <end position="754"/>
    </location>
</feature>
<reference evidence="4" key="2">
    <citation type="journal article" date="2021" name="Sci. Data">
        <title>Chromosome-scale genome sequencing, assembly and annotation of six genomes from subfamily Leishmaniinae.</title>
        <authorList>
            <person name="Almutairi H."/>
            <person name="Urbaniak M.D."/>
            <person name="Bates M.D."/>
            <person name="Jariyapan N."/>
            <person name="Kwakye-Nuako G."/>
            <person name="Thomaz Soccol V."/>
            <person name="Al-Salem W.S."/>
            <person name="Dillon R.J."/>
            <person name="Bates P.A."/>
            <person name="Gatherer D."/>
        </authorList>
    </citation>
    <scope>NUCLEOTIDE SEQUENCE [LARGE SCALE GENOMIC DNA]</scope>
</reference>
<evidence type="ECO:0000256" key="1">
    <source>
        <dbReference type="SAM" id="MobiDB-lite"/>
    </source>
</evidence>
<dbReference type="KEGG" id="lmat:92516324"/>
<dbReference type="OrthoDB" id="1883418at2759"/>
<dbReference type="EMBL" id="JAFEUZ010000020">
    <property type="protein sequence ID" value="KAG5479963.1"/>
    <property type="molecule type" value="Genomic_DNA"/>
</dbReference>
<organism evidence="3 4">
    <name type="scientific">Leishmania martiniquensis</name>
    <dbReference type="NCBI Taxonomy" id="1580590"/>
    <lineage>
        <taxon>Eukaryota</taxon>
        <taxon>Discoba</taxon>
        <taxon>Euglenozoa</taxon>
        <taxon>Kinetoplastea</taxon>
        <taxon>Metakinetoplastina</taxon>
        <taxon>Trypanosomatida</taxon>
        <taxon>Trypanosomatidae</taxon>
        <taxon>Leishmaniinae</taxon>
        <taxon>Leishmania</taxon>
    </lineage>
</organism>
<accession>A0A836KVT5</accession>
<sequence length="1430" mass="159825">MSEWWWWSVQGANPFVDFSTVWIEPLIQHAVDFSHRIEPDVLYTLAYLACMGSAYLFHSPFRAHSTAAMDTYGRVTKVFQTWSTIVYFCFHLGPQLLHEKRQEISGVRTKDTVPILFFPLFIVFTAWFGLLHKMKRRWGLGLTYGGRFSVIALNSLVLAALGTVHYAYCYTLRENASHHVWCTVLHYLMLSSASTHPFECVAKLLTLSALFIIADYHYKKWMGFDPARGILWAELFELNRGMRQEVLTAKKNGEEDRRDWRELVAPPRVYAPAAHSARLTAEQAAVAAASGTPAPVRMRDAVSNLSVMESPTRSMAQEVATHTLPTPRILYHECPPDVNLDLLESSYDADDVELRRICGGGASGVPQWKPNRLSSNSVADAPLLTHGPAAGVMGSAAHTAEPFDTTATTLMSFRTPQLFVKEAEKAQHPVNRPGMVPWWSTFVLFTAWQTLAGATLRFLAFDVRTIQGYTTPKIFHLHFFSSLRETLRSASEEFGRTTATPLCDECHPSLRPPGLRNLDSTERRIASSAATATPRCDEVNTVRRDDSGVRKRSAPASTAAPCPANPDVWFDWIADVGDGFNPTYAMARLLAQPMLRLPLRETRKAKRWRRFAHGLGKAARLGSFDALPVIESGSLSAPTTPKARKGGIAENGAASLNLSRAASVSTTSHPDVVTTDTESTAARTALWERPPKTSGVAAAARGSITRPKPGVKEDRTVTETPTTESLSSSSSVHPRRTPRRRTASEGTQSAKAAESRALLNAEKDGFVTLPRGSFVLVGGDLAYPSPSDETYTMRLFEPYHDAMSGNVRLQSVFHAEQQRVVVADARDVDVAHVHLLDAETVSGMATGRTAQRTGRATAEEALRSVPLLFAIPGNHDWFDGLTTYRKYILERTWIGGWLMPQRSSFFVLRLPQNWFILCGDTGNMQDIDVAQRNYFLDVIEKYMDAESCVVLAAHEPGWLYDAMEGDEKARQPELNRVADALGTRLRLRLAGDIHHYSRHTPRNASSEAPTLVVSGGGGAFLHGARDDVIISQGTKYARACAFPERNTFMNMASRLWGFRVINWKFDLIVGFLCFVLLLSVLPLPMHMDLNGRGTTGGGRRKMRVAQVFSLWVGYTTEIMSHVLTRGVISLLPLLFFWMCFSFAGADRHAPLLWRLCYGGVWAFAVLLCCSGAMAFLHVQLLYLMNHGLLQSAGGHWGTELENQATFMAKAVADYLRRITGGGSSWVSRRVSRGYDIVQAIIPMEWLRVLLRCFDPFESLVFLSMTVSGGKVAHFSSTASRLQVLLYYVYVLFFYWVLITPIVSVLIGTFLLFSVTTFDYMYNATYSAFQMEEYKHFLRFRLDAATRELHVYVVAVQEPSKVHQLDRAYLRSLTGPGLEEHRPPHLKQHPSRWGPVPSDARRKRSMTEVLEHFTVYPHCIPQRAKPPVEYE</sequence>
<evidence type="ECO:0000256" key="2">
    <source>
        <dbReference type="SAM" id="Phobius"/>
    </source>
</evidence>
<keyword evidence="2" id="KW-0472">Membrane</keyword>
<dbReference type="GeneID" id="92516324"/>
<feature type="transmembrane region" description="Helical" evidence="2">
    <location>
        <begin position="41"/>
        <end position="57"/>
    </location>
</feature>
<dbReference type="PANTHER" id="PTHR34211">
    <property type="entry name" value="CALCINEURIN-LIKE METALLO-PHOSPHOESTERASE SUPERFAMILY PROTEIN"/>
    <property type="match status" value="1"/>
</dbReference>
<comment type="caution">
    <text evidence="3">The sequence shown here is derived from an EMBL/GenBank/DDBJ whole genome shotgun (WGS) entry which is preliminary data.</text>
</comment>
<keyword evidence="4" id="KW-1185">Reference proteome</keyword>
<name>A0A836KVT5_9TRYP</name>
<feature type="region of interest" description="Disordered" evidence="1">
    <location>
        <begin position="1378"/>
        <end position="1398"/>
    </location>
</feature>
<feature type="transmembrane region" description="Helical" evidence="2">
    <location>
        <begin position="144"/>
        <end position="168"/>
    </location>
</feature>
<feature type="compositionally biased region" description="Low complexity" evidence="1">
    <location>
        <begin position="718"/>
        <end position="732"/>
    </location>
</feature>
<dbReference type="PANTHER" id="PTHR34211:SF3">
    <property type="entry name" value="CALCINEURIN-LIKE METALLO-PHOSPHOESTERASE SUPERFAMILY PROTEIN"/>
    <property type="match status" value="1"/>
</dbReference>
<feature type="transmembrane region" description="Helical" evidence="2">
    <location>
        <begin position="1126"/>
        <end position="1143"/>
    </location>
</feature>
<gene>
    <name evidence="3" type="ORF">LSCM1_06382</name>
</gene>
<dbReference type="Gene3D" id="3.60.21.10">
    <property type="match status" value="1"/>
</dbReference>
<keyword evidence="2" id="KW-1133">Transmembrane helix</keyword>
<keyword evidence="2" id="KW-0812">Transmembrane</keyword>
<dbReference type="Proteomes" id="UP000673552">
    <property type="component" value="Unassembled WGS sequence"/>
</dbReference>
<protein>
    <recommendedName>
        <fullName evidence="5">Metallo-dependent phosphatase-like domain-containing protein</fullName>
    </recommendedName>
</protein>
<proteinExistence type="predicted"/>
<feature type="transmembrane region" description="Helical" evidence="2">
    <location>
        <begin position="78"/>
        <end position="97"/>
    </location>
</feature>
<reference evidence="4" key="1">
    <citation type="journal article" date="2021" name="Microbiol. Resour. Announc.">
        <title>LGAAP: Leishmaniinae Genome Assembly and Annotation Pipeline.</title>
        <authorList>
            <person name="Almutairi H."/>
            <person name="Urbaniak M.D."/>
            <person name="Bates M.D."/>
            <person name="Jariyapan N."/>
            <person name="Kwakye-Nuako G."/>
            <person name="Thomaz-Soccol V."/>
            <person name="Al-Salem W.S."/>
            <person name="Dillon R.J."/>
            <person name="Bates P.A."/>
            <person name="Gatherer D."/>
        </authorList>
    </citation>
    <scope>NUCLEOTIDE SEQUENCE [LARGE SCALE GENOMIC DNA]</scope>
</reference>
<dbReference type="RefSeq" id="XP_067179126.1">
    <property type="nucleotide sequence ID" value="XM_067323812.1"/>
</dbReference>
<feature type="transmembrane region" description="Helical" evidence="2">
    <location>
        <begin position="1155"/>
        <end position="1178"/>
    </location>
</feature>
<feature type="transmembrane region" description="Helical" evidence="2">
    <location>
        <begin position="112"/>
        <end position="132"/>
    </location>
</feature>
<dbReference type="SUPFAM" id="SSF56300">
    <property type="entry name" value="Metallo-dependent phosphatases"/>
    <property type="match status" value="1"/>
</dbReference>
<feature type="transmembrane region" description="Helical" evidence="2">
    <location>
        <begin position="1063"/>
        <end position="1083"/>
    </location>
</feature>